<comment type="miscellaneous">
    <text evidence="11">The Rieske protein is a high potential 2Fe-2S protein.</text>
</comment>
<dbReference type="PRINTS" id="PR00162">
    <property type="entry name" value="RIESKE"/>
</dbReference>
<evidence type="ECO:0000259" key="13">
    <source>
        <dbReference type="PROSITE" id="PS51296"/>
    </source>
</evidence>
<evidence type="ECO:0000256" key="6">
    <source>
        <dbReference type="ARBA" id="ARBA00022989"/>
    </source>
</evidence>
<dbReference type="InterPro" id="IPR014349">
    <property type="entry name" value="Rieske_Fe-S_prot"/>
</dbReference>
<dbReference type="Pfam" id="PF09165">
    <property type="entry name" value="Ubiq-Cytc-red_N"/>
    <property type="match status" value="1"/>
</dbReference>
<dbReference type="GO" id="GO:0005743">
    <property type="term" value="C:mitochondrial inner membrane"/>
    <property type="evidence" value="ECO:0007669"/>
    <property type="project" value="UniProtKB-SubCell"/>
</dbReference>
<dbReference type="Gene3D" id="1.20.5.270">
    <property type="entry name" value="Ubiquinol cytochrome reductase, transmembrane domain"/>
    <property type="match status" value="1"/>
</dbReference>
<keyword evidence="8" id="KW-0411">Iron-sulfur</keyword>
<feature type="domain" description="Rieske" evidence="13">
    <location>
        <begin position="186"/>
        <end position="277"/>
    </location>
</feature>
<comment type="catalytic activity">
    <reaction evidence="11">
        <text>a quinol + 2 Fe(III)-[cytochrome c](out) = a quinone + 2 Fe(II)-[cytochrome c](out) + 2 H(+)(out)</text>
        <dbReference type="Rhea" id="RHEA:11484"/>
        <dbReference type="Rhea" id="RHEA-COMP:10350"/>
        <dbReference type="Rhea" id="RHEA-COMP:14399"/>
        <dbReference type="ChEBI" id="CHEBI:15378"/>
        <dbReference type="ChEBI" id="CHEBI:24646"/>
        <dbReference type="ChEBI" id="CHEBI:29033"/>
        <dbReference type="ChEBI" id="CHEBI:29034"/>
        <dbReference type="ChEBI" id="CHEBI:132124"/>
        <dbReference type="EC" id="7.1.1.8"/>
    </reaction>
</comment>
<proteinExistence type="inferred from homology"/>
<evidence type="ECO:0000256" key="3">
    <source>
        <dbReference type="ARBA" id="ARBA00022692"/>
    </source>
</evidence>
<organism evidence="14 17">
    <name type="scientific">Dendroctonus ponderosae</name>
    <name type="common">Mountain pine beetle</name>
    <dbReference type="NCBI Taxonomy" id="77166"/>
    <lineage>
        <taxon>Eukaryota</taxon>
        <taxon>Metazoa</taxon>
        <taxon>Ecdysozoa</taxon>
        <taxon>Arthropoda</taxon>
        <taxon>Hexapoda</taxon>
        <taxon>Insecta</taxon>
        <taxon>Pterygota</taxon>
        <taxon>Neoptera</taxon>
        <taxon>Endopterygota</taxon>
        <taxon>Coleoptera</taxon>
        <taxon>Polyphaga</taxon>
        <taxon>Cucujiformia</taxon>
        <taxon>Curculionidae</taxon>
        <taxon>Scolytinae</taxon>
        <taxon>Dendroctonus</taxon>
    </lineage>
</organism>
<evidence type="ECO:0000313" key="16">
    <source>
        <dbReference type="Proteomes" id="UP000019118"/>
    </source>
</evidence>
<dbReference type="Proteomes" id="UP000030742">
    <property type="component" value="Unassembled WGS sequence"/>
</dbReference>
<name>U4U4U5_DENPD</name>
<keyword evidence="5" id="KW-0479">Metal-binding</keyword>
<keyword evidence="4" id="KW-0001">2Fe-2S</keyword>
<keyword evidence="7" id="KW-0408">Iron</keyword>
<dbReference type="InterPro" id="IPR006317">
    <property type="entry name" value="Ubiquinol_cyt_c_Rdtase_Fe-S-su"/>
</dbReference>
<dbReference type="FunFam" id="2.102.10.10:FF:000001">
    <property type="entry name" value="Cytochrome b-c1 complex subunit Rieske, mitochondrial"/>
    <property type="match status" value="1"/>
</dbReference>
<dbReference type="GO" id="GO:0051537">
    <property type="term" value="F:2 iron, 2 sulfur cluster binding"/>
    <property type="evidence" value="ECO:0007669"/>
    <property type="project" value="UniProtKB-KW"/>
</dbReference>
<comment type="cofactor">
    <cofactor evidence="11">
        <name>[2Fe-2S] cluster</name>
        <dbReference type="ChEBI" id="CHEBI:190135"/>
    </cofactor>
    <text evidence="11">Binds 1 [2Fe-2S] cluster per subunit.</text>
</comment>
<comment type="similarity">
    <text evidence="2">Belongs to the Rieske iron-sulfur protein family.</text>
</comment>
<dbReference type="STRING" id="77166.U4U4U5"/>
<dbReference type="EnsemblMetazoa" id="XM_019905180.1">
    <property type="protein sequence ID" value="XP_019760739.1"/>
    <property type="gene ID" value="LOC109538106"/>
</dbReference>
<dbReference type="InterPro" id="IPR004192">
    <property type="entry name" value="Rieske_TM"/>
</dbReference>
<dbReference type="GO" id="GO:0046872">
    <property type="term" value="F:metal ion binding"/>
    <property type="evidence" value="ECO:0007669"/>
    <property type="project" value="UniProtKB-KW"/>
</dbReference>
<evidence type="ECO:0000313" key="14">
    <source>
        <dbReference type="EMBL" id="ERL85631.1"/>
    </source>
</evidence>
<evidence type="ECO:0000256" key="4">
    <source>
        <dbReference type="ARBA" id="ARBA00022714"/>
    </source>
</evidence>
<evidence type="ECO:0000256" key="2">
    <source>
        <dbReference type="ARBA" id="ARBA00010651"/>
    </source>
</evidence>
<reference evidence="16 17" key="1">
    <citation type="journal article" date="2013" name="Genome Biol.">
        <title>Draft genome of the mountain pine beetle, Dendroctonus ponderosae Hopkins, a major forest pest.</title>
        <authorList>
            <person name="Keeling C.I."/>
            <person name="Yuen M.M."/>
            <person name="Liao N.Y."/>
            <person name="Docking T.R."/>
            <person name="Chan S.K."/>
            <person name="Taylor G.A."/>
            <person name="Palmquist D.L."/>
            <person name="Jackman S.D."/>
            <person name="Nguyen A."/>
            <person name="Li M."/>
            <person name="Henderson H."/>
            <person name="Janes J.K."/>
            <person name="Zhao Y."/>
            <person name="Pandoh P."/>
            <person name="Moore R."/>
            <person name="Sperling F.A."/>
            <person name="Huber D.P."/>
            <person name="Birol I."/>
            <person name="Jones S.J."/>
            <person name="Bohlmann J."/>
        </authorList>
    </citation>
    <scope>NUCLEOTIDE SEQUENCE</scope>
</reference>
<evidence type="ECO:0000256" key="5">
    <source>
        <dbReference type="ARBA" id="ARBA00022723"/>
    </source>
</evidence>
<dbReference type="PROSITE" id="PS51296">
    <property type="entry name" value="RIESKE"/>
    <property type="match status" value="1"/>
</dbReference>
<keyword evidence="11" id="KW-0249">Electron transport</keyword>
<evidence type="ECO:0000313" key="15">
    <source>
        <dbReference type="EnsemblMetazoa" id="XP_019760739.1"/>
    </source>
</evidence>
<dbReference type="Pfam" id="PF00355">
    <property type="entry name" value="Rieske"/>
    <property type="match status" value="1"/>
</dbReference>
<dbReference type="InterPro" id="IPR036922">
    <property type="entry name" value="Rieske_2Fe-2S_sf"/>
</dbReference>
<dbReference type="InterPro" id="IPR005805">
    <property type="entry name" value="Rieske_Fe-S_prot_C"/>
</dbReference>
<protein>
    <recommendedName>
        <fullName evidence="11">Cytochrome b-c1 complex subunit Rieske, mitochondrial</fullName>
        <ecNumber evidence="11">7.1.1.8</ecNumber>
    </recommendedName>
</protein>
<dbReference type="CDD" id="cd03470">
    <property type="entry name" value="Rieske_cytochrome_bc1"/>
    <property type="match status" value="1"/>
</dbReference>
<dbReference type="SUPFAM" id="SSF50022">
    <property type="entry name" value="ISP domain"/>
    <property type="match status" value="1"/>
</dbReference>
<dbReference type="Proteomes" id="UP000019118">
    <property type="component" value="Unassembled WGS sequence"/>
</dbReference>
<evidence type="ECO:0000256" key="8">
    <source>
        <dbReference type="ARBA" id="ARBA00023014"/>
    </source>
</evidence>
<dbReference type="InterPro" id="IPR015248">
    <property type="entry name" value="UQCRFS1_N"/>
</dbReference>
<sequence>MSFPRFNLKGKMLKPSTVSGYFRATSQVVSNQLNVSNNAAILPKKKVAHIPFQGTSALSLAKTLPNANLSVSCGPAASLQVRWAHTDITVPNFDNYRRNSTKDPTRKASETEDTRKNFTYLLAGGLGAASVYGTKNIVTYFISSMSASADVLALAKIEVKLGDIPEGKSVTFKWRGKPLFIRHRTADEIAAERAVPVESLRDPQHDNDRIQKPEWLVVLGVCTHLGCVPIANSGDFGGYYCPCHGSHYDASGRIRKGPAPLNLEVPYYEFAAEDTLVVG</sequence>
<keyword evidence="10" id="KW-1015">Disulfide bond</keyword>
<evidence type="ECO:0000256" key="7">
    <source>
        <dbReference type="ARBA" id="ARBA00023004"/>
    </source>
</evidence>
<keyword evidence="9" id="KW-0472">Membrane</keyword>
<comment type="subcellular location">
    <subcellularLocation>
        <location evidence="1">Membrane</location>
        <topology evidence="1">Single-pass membrane protein</topology>
    </subcellularLocation>
    <subcellularLocation>
        <location evidence="12">Mitochondrion inner membrane</location>
    </subcellularLocation>
</comment>
<evidence type="ECO:0000313" key="17">
    <source>
        <dbReference type="Proteomes" id="UP000030742"/>
    </source>
</evidence>
<dbReference type="Gene3D" id="2.102.10.10">
    <property type="entry name" value="Rieske [2Fe-2S] iron-sulphur domain"/>
    <property type="match status" value="1"/>
</dbReference>
<keyword evidence="11" id="KW-0813">Transport</keyword>
<keyword evidence="6" id="KW-1133">Transmembrane helix</keyword>
<keyword evidence="16" id="KW-1185">Reference proteome</keyword>
<evidence type="ECO:0000256" key="12">
    <source>
        <dbReference type="RuleBase" id="RU004495"/>
    </source>
</evidence>
<dbReference type="EMBL" id="KB631730">
    <property type="protein sequence ID" value="ERL85631.1"/>
    <property type="molecule type" value="Genomic_DNA"/>
</dbReference>
<dbReference type="InterPro" id="IPR037008">
    <property type="entry name" value="bc1_Rieske_TM_sf"/>
</dbReference>
<dbReference type="OrthoDB" id="1637982at2759"/>
<dbReference type="FunFam" id="1.20.5.270:FF:000001">
    <property type="entry name" value="Cytochrome b-c1 complex subunit Rieske, mitochondrial"/>
    <property type="match status" value="1"/>
</dbReference>
<dbReference type="EC" id="7.1.1.8" evidence="11"/>
<dbReference type="KEGG" id="dpa:109538106"/>
<dbReference type="InterPro" id="IPR017941">
    <property type="entry name" value="Rieske_2Fe-2S"/>
</dbReference>
<dbReference type="PANTHER" id="PTHR10134">
    <property type="entry name" value="CYTOCHROME B-C1 COMPLEX SUBUNIT RIESKE, MITOCHONDRIAL"/>
    <property type="match status" value="1"/>
</dbReference>
<dbReference type="GO" id="GO:0008121">
    <property type="term" value="F:quinol-cytochrome-c reductase activity"/>
    <property type="evidence" value="ECO:0007669"/>
    <property type="project" value="UniProtKB-EC"/>
</dbReference>
<reference evidence="15" key="2">
    <citation type="submission" date="2024-08" db="UniProtKB">
        <authorList>
            <consortium name="EnsemblMetazoa"/>
        </authorList>
    </citation>
    <scope>IDENTIFICATION</scope>
</reference>
<keyword evidence="12" id="KW-0496">Mitochondrion</keyword>
<dbReference type="SUPFAM" id="SSF81502">
    <property type="entry name" value="ISP transmembrane anchor"/>
    <property type="match status" value="1"/>
</dbReference>
<keyword evidence="12" id="KW-0679">Respiratory chain</keyword>
<evidence type="ECO:0000256" key="10">
    <source>
        <dbReference type="ARBA" id="ARBA00023157"/>
    </source>
</evidence>
<evidence type="ECO:0000256" key="11">
    <source>
        <dbReference type="RuleBase" id="RU004494"/>
    </source>
</evidence>
<keyword evidence="3" id="KW-0812">Transmembrane</keyword>
<dbReference type="Pfam" id="PF02921">
    <property type="entry name" value="UCR_TM"/>
    <property type="match status" value="1"/>
</dbReference>
<evidence type="ECO:0000256" key="1">
    <source>
        <dbReference type="ARBA" id="ARBA00004167"/>
    </source>
</evidence>
<evidence type="ECO:0000256" key="9">
    <source>
        <dbReference type="ARBA" id="ARBA00023136"/>
    </source>
</evidence>
<dbReference type="AlphaFoldDB" id="U4U4U5"/>
<accession>U4U4U5</accession>
<gene>
    <name evidence="15" type="primary">109538106</name>
    <name evidence="14" type="ORF">D910_03049</name>
</gene>
<dbReference type="NCBIfam" id="TIGR01416">
    <property type="entry name" value="Rieske_proteo"/>
    <property type="match status" value="1"/>
</dbReference>